<feature type="transmembrane region" description="Helical" evidence="10">
    <location>
        <begin position="44"/>
        <end position="71"/>
    </location>
</feature>
<dbReference type="PANTHER" id="PTHR10791:SF30">
    <property type="entry name" value="SUGAR TRANSPORTER SWEET1"/>
    <property type="match status" value="1"/>
</dbReference>
<keyword evidence="4" id="KW-1003">Cell membrane</keyword>
<keyword evidence="9 10" id="KW-0472">Membrane</keyword>
<keyword evidence="8 10" id="KW-1133">Transmembrane helix</keyword>
<keyword evidence="3" id="KW-0813">Transport</keyword>
<dbReference type="InterPro" id="IPR004316">
    <property type="entry name" value="SWEET_rpt"/>
</dbReference>
<evidence type="ECO:0000256" key="2">
    <source>
        <dbReference type="ARBA" id="ARBA00007809"/>
    </source>
</evidence>
<evidence type="ECO:0000256" key="3">
    <source>
        <dbReference type="ARBA" id="ARBA00022448"/>
    </source>
</evidence>
<evidence type="ECO:0000256" key="7">
    <source>
        <dbReference type="ARBA" id="ARBA00022737"/>
    </source>
</evidence>
<evidence type="ECO:0000256" key="6">
    <source>
        <dbReference type="ARBA" id="ARBA00022692"/>
    </source>
</evidence>
<dbReference type="AlphaFoldDB" id="A0A7S0ZMI7"/>
<dbReference type="GO" id="GO:0005886">
    <property type="term" value="C:plasma membrane"/>
    <property type="evidence" value="ECO:0007669"/>
    <property type="project" value="UniProtKB-SubCell"/>
</dbReference>
<organism evidence="11">
    <name type="scientific">Noctiluca scintillans</name>
    <name type="common">Sea sparkle</name>
    <name type="synonym">Red tide dinoflagellate</name>
    <dbReference type="NCBI Taxonomy" id="2966"/>
    <lineage>
        <taxon>Eukaryota</taxon>
        <taxon>Sar</taxon>
        <taxon>Alveolata</taxon>
        <taxon>Dinophyceae</taxon>
        <taxon>Noctilucales</taxon>
        <taxon>Noctilucaceae</taxon>
        <taxon>Noctiluca</taxon>
    </lineage>
</organism>
<comment type="similarity">
    <text evidence="2">Belongs to the SWEET sugar transporter family.</text>
</comment>
<evidence type="ECO:0000256" key="8">
    <source>
        <dbReference type="ARBA" id="ARBA00022989"/>
    </source>
</evidence>
<dbReference type="GO" id="GO:0051119">
    <property type="term" value="F:sugar transmembrane transporter activity"/>
    <property type="evidence" value="ECO:0007669"/>
    <property type="project" value="InterPro"/>
</dbReference>
<evidence type="ECO:0000256" key="5">
    <source>
        <dbReference type="ARBA" id="ARBA00022597"/>
    </source>
</evidence>
<dbReference type="Gene3D" id="1.20.1280.290">
    <property type="match status" value="1"/>
</dbReference>
<reference evidence="11" key="1">
    <citation type="submission" date="2021-01" db="EMBL/GenBank/DDBJ databases">
        <authorList>
            <person name="Corre E."/>
            <person name="Pelletier E."/>
            <person name="Niang G."/>
            <person name="Scheremetjew M."/>
            <person name="Finn R."/>
            <person name="Kale V."/>
            <person name="Holt S."/>
            <person name="Cochrane G."/>
            <person name="Meng A."/>
            <person name="Brown T."/>
            <person name="Cohen L."/>
        </authorList>
    </citation>
    <scope>NUCLEOTIDE SEQUENCE</scope>
</reference>
<gene>
    <name evidence="11" type="ORF">NSCI0253_LOCUS882</name>
</gene>
<feature type="transmembrane region" description="Helical" evidence="10">
    <location>
        <begin position="187"/>
        <end position="212"/>
    </location>
</feature>
<dbReference type="Pfam" id="PF03083">
    <property type="entry name" value="MtN3_slv"/>
    <property type="match status" value="2"/>
</dbReference>
<dbReference type="PANTHER" id="PTHR10791">
    <property type="entry name" value="RAG1-ACTIVATING PROTEIN 1"/>
    <property type="match status" value="1"/>
</dbReference>
<keyword evidence="6 10" id="KW-0812">Transmembrane</keyword>
<keyword evidence="5" id="KW-0762">Sugar transport</keyword>
<keyword evidence="7" id="KW-0677">Repeat</keyword>
<proteinExistence type="inferred from homology"/>
<evidence type="ECO:0000256" key="10">
    <source>
        <dbReference type="SAM" id="Phobius"/>
    </source>
</evidence>
<feature type="transmembrane region" description="Helical" evidence="10">
    <location>
        <begin position="259"/>
        <end position="280"/>
    </location>
</feature>
<protein>
    <submittedName>
        <fullName evidence="11">Uncharacterized protein</fullName>
    </submittedName>
</protein>
<feature type="transmembrane region" description="Helical" evidence="10">
    <location>
        <begin position="232"/>
        <end position="253"/>
    </location>
</feature>
<dbReference type="InterPro" id="IPR047664">
    <property type="entry name" value="SWEET"/>
</dbReference>
<evidence type="ECO:0000256" key="1">
    <source>
        <dbReference type="ARBA" id="ARBA00004651"/>
    </source>
</evidence>
<accession>A0A7S0ZMI7</accession>
<evidence type="ECO:0000256" key="4">
    <source>
        <dbReference type="ARBA" id="ARBA00022475"/>
    </source>
</evidence>
<name>A0A7S0ZMI7_NOCSC</name>
<sequence>MCGSRVELCPFCVSLSFVRCAITAPSKPRLVSVATEARGRYNQIVGVASDAVLTALALGLACGILQAAAVLTDDSVAILERETWIELFSVACPLVQMAQLVAPMPLVHEAVVTLKADDLPMPVIRSQVVCNVLGASYGIQVVNSAVFVTNMFGLGCQITYLCCYHFVVASNAGWIRFVVPQWLLLNISFYVFTIMLPVPILGHLIIVFNVVLSSAPLMKIGAVLRVRSSKALPTGMTVVSCLNNALWTVFSLLLNDLVLLVPSILGFLLTFFQIMVILWCHHVLPFDLSFLLLPCNGSVTAVEACDHA</sequence>
<evidence type="ECO:0000256" key="9">
    <source>
        <dbReference type="ARBA" id="ARBA00023136"/>
    </source>
</evidence>
<comment type="subcellular location">
    <subcellularLocation>
        <location evidence="1">Cell membrane</location>
        <topology evidence="1">Multi-pass membrane protein</topology>
    </subcellularLocation>
</comment>
<feature type="transmembrane region" description="Helical" evidence="10">
    <location>
        <begin position="146"/>
        <end position="167"/>
    </location>
</feature>
<evidence type="ECO:0000313" key="11">
    <source>
        <dbReference type="EMBL" id="CAD8826536.1"/>
    </source>
</evidence>
<dbReference type="EMBL" id="HBFQ01001340">
    <property type="protein sequence ID" value="CAD8826536.1"/>
    <property type="molecule type" value="Transcribed_RNA"/>
</dbReference>